<dbReference type="EnsemblPlants" id="OB02G33120.1">
    <property type="protein sequence ID" value="OB02G33120.1"/>
    <property type="gene ID" value="OB02G33120"/>
</dbReference>
<dbReference type="Proteomes" id="UP000006038">
    <property type="component" value="Unassembled WGS sequence"/>
</dbReference>
<proteinExistence type="predicted"/>
<dbReference type="AlphaFoldDB" id="J3LF95"/>
<sequence>MGLTSKVEPMKQRVNRCLLQLSDREVIELDVIACRLEADELSVFLTMVSDTRPTNKTPLRQHSLRWCLTVPVQEGDREGKKRPNLKLAGVEL</sequence>
<accession>J3LF95</accession>
<keyword evidence="2" id="KW-1185">Reference proteome</keyword>
<evidence type="ECO:0000313" key="1">
    <source>
        <dbReference type="EnsemblPlants" id="OB02G33120.1"/>
    </source>
</evidence>
<dbReference type="STRING" id="4533.J3LF95"/>
<dbReference type="Gramene" id="OB02G33120.1">
    <property type="protein sequence ID" value="OB02G33120.1"/>
    <property type="gene ID" value="OB02G33120"/>
</dbReference>
<evidence type="ECO:0000313" key="2">
    <source>
        <dbReference type="Proteomes" id="UP000006038"/>
    </source>
</evidence>
<organism evidence="1">
    <name type="scientific">Oryza brachyantha</name>
    <name type="common">malo sina</name>
    <dbReference type="NCBI Taxonomy" id="4533"/>
    <lineage>
        <taxon>Eukaryota</taxon>
        <taxon>Viridiplantae</taxon>
        <taxon>Streptophyta</taxon>
        <taxon>Embryophyta</taxon>
        <taxon>Tracheophyta</taxon>
        <taxon>Spermatophyta</taxon>
        <taxon>Magnoliopsida</taxon>
        <taxon>Liliopsida</taxon>
        <taxon>Poales</taxon>
        <taxon>Poaceae</taxon>
        <taxon>BOP clade</taxon>
        <taxon>Oryzoideae</taxon>
        <taxon>Oryzeae</taxon>
        <taxon>Oryzinae</taxon>
        <taxon>Oryza</taxon>
    </lineage>
</organism>
<reference evidence="1" key="1">
    <citation type="submission" date="2013-04" db="UniProtKB">
        <authorList>
            <consortium name="EnsemblPlants"/>
        </authorList>
    </citation>
    <scope>IDENTIFICATION</scope>
</reference>
<protein>
    <submittedName>
        <fullName evidence="1">Uncharacterized protein</fullName>
    </submittedName>
</protein>
<name>J3LF95_ORYBR</name>
<dbReference type="HOGENOM" id="CLU_2416810_0_0_1"/>